<proteinExistence type="predicted"/>
<dbReference type="RefSeq" id="WP_070661934.1">
    <property type="nucleotide sequence ID" value="NZ_MSKM01000017.1"/>
</dbReference>
<evidence type="ECO:0008006" key="3">
    <source>
        <dbReference type="Google" id="ProtNLM"/>
    </source>
</evidence>
<sequence>MAPDNAGDDLNAVITAARQIGSSAAQLSQRTSAASTTLGKKGQKLAAVSHPSKSGAAAARAVTTAQRSLQDSSAALAELGRAVEQFIQAATQ</sequence>
<reference evidence="1 2" key="1">
    <citation type="submission" date="2016-12" db="EMBL/GenBank/DDBJ databases">
        <title>Genomic comparison of strains in the 'Actinomyces naeslundii' group.</title>
        <authorList>
            <person name="Mughal S.R."/>
            <person name="Do T."/>
            <person name="Gilbert S.C."/>
            <person name="Witherden E.A."/>
            <person name="Didelot X."/>
            <person name="Beighton D."/>
        </authorList>
    </citation>
    <scope>NUCLEOTIDE SEQUENCE [LARGE SCALE GENOMIC DNA]</scope>
    <source>
        <strain evidence="1 2">MMRCO6-1</strain>
    </source>
</reference>
<evidence type="ECO:0000313" key="1">
    <source>
        <dbReference type="EMBL" id="OLO53830.1"/>
    </source>
</evidence>
<name>A0A1Q8VZA4_9ACTO</name>
<protein>
    <recommendedName>
        <fullName evidence="3">Chemotaxis protein</fullName>
    </recommendedName>
</protein>
<dbReference type="EMBL" id="MSKM01000017">
    <property type="protein sequence ID" value="OLO53830.1"/>
    <property type="molecule type" value="Genomic_DNA"/>
</dbReference>
<dbReference type="Proteomes" id="UP000185772">
    <property type="component" value="Unassembled WGS sequence"/>
</dbReference>
<accession>A0A1Q8VZA4</accession>
<comment type="caution">
    <text evidence="1">The sequence shown here is derived from an EMBL/GenBank/DDBJ whole genome shotgun (WGS) entry which is preliminary data.</text>
</comment>
<organism evidence="1 2">
    <name type="scientific">Actinomyces oris</name>
    <dbReference type="NCBI Taxonomy" id="544580"/>
    <lineage>
        <taxon>Bacteria</taxon>
        <taxon>Bacillati</taxon>
        <taxon>Actinomycetota</taxon>
        <taxon>Actinomycetes</taxon>
        <taxon>Actinomycetales</taxon>
        <taxon>Actinomycetaceae</taxon>
        <taxon>Actinomyces</taxon>
    </lineage>
</organism>
<evidence type="ECO:0000313" key="2">
    <source>
        <dbReference type="Proteomes" id="UP000185772"/>
    </source>
</evidence>
<gene>
    <name evidence="1" type="ORF">BKH27_05100</name>
</gene>
<dbReference type="AlphaFoldDB" id="A0A1Q8VZA4"/>